<evidence type="ECO:0000313" key="3">
    <source>
        <dbReference type="EMBL" id="CAF1636285.1"/>
    </source>
</evidence>
<reference evidence="3" key="1">
    <citation type="submission" date="2021-02" db="EMBL/GenBank/DDBJ databases">
        <authorList>
            <person name="Nowell W R."/>
        </authorList>
    </citation>
    <scope>NUCLEOTIDE SEQUENCE</scope>
</reference>
<dbReference type="InterPro" id="IPR023213">
    <property type="entry name" value="CAT-like_dom_sf"/>
</dbReference>
<evidence type="ECO:0000313" key="4">
    <source>
        <dbReference type="EMBL" id="CAF3769876.1"/>
    </source>
</evidence>
<dbReference type="EMBL" id="CAJNOH010006833">
    <property type="protein sequence ID" value="CAF1442463.1"/>
    <property type="molecule type" value="Genomic_DNA"/>
</dbReference>
<evidence type="ECO:0000313" key="1">
    <source>
        <dbReference type="EMBL" id="CAF1379959.1"/>
    </source>
</evidence>
<dbReference type="Proteomes" id="UP000663870">
    <property type="component" value="Unassembled WGS sequence"/>
</dbReference>
<dbReference type="Proteomes" id="UP000663854">
    <property type="component" value="Unassembled WGS sequence"/>
</dbReference>
<protein>
    <submittedName>
        <fullName evidence="3">Uncharacterized protein</fullName>
    </submittedName>
</protein>
<gene>
    <name evidence="3" type="ORF">JXQ802_LOCUS52535</name>
    <name evidence="4" type="ORF">OTI717_LOCUS16597</name>
    <name evidence="2" type="ORF">PYM288_LOCUS36200</name>
    <name evidence="1" type="ORF">RFH988_LOCUS33792</name>
</gene>
<dbReference type="EMBL" id="CAJNOL010008443">
    <property type="protein sequence ID" value="CAF1636285.1"/>
    <property type="molecule type" value="Genomic_DNA"/>
</dbReference>
<dbReference type="OrthoDB" id="1862401at2759"/>
<dbReference type="Gene3D" id="3.30.559.10">
    <property type="entry name" value="Chloramphenicol acetyltransferase-like domain"/>
    <property type="match status" value="1"/>
</dbReference>
<organism evidence="3 5">
    <name type="scientific">Rotaria sordida</name>
    <dbReference type="NCBI Taxonomy" id="392033"/>
    <lineage>
        <taxon>Eukaryota</taxon>
        <taxon>Metazoa</taxon>
        <taxon>Spiralia</taxon>
        <taxon>Gnathifera</taxon>
        <taxon>Rotifera</taxon>
        <taxon>Eurotatoria</taxon>
        <taxon>Bdelloidea</taxon>
        <taxon>Philodinida</taxon>
        <taxon>Philodinidae</taxon>
        <taxon>Rotaria</taxon>
    </lineage>
</organism>
<name>A0A816DR98_9BILA</name>
<comment type="caution">
    <text evidence="3">The sequence shown here is derived from an EMBL/GenBank/DDBJ whole genome shotgun (WGS) entry which is preliminary data.</text>
</comment>
<evidence type="ECO:0000313" key="2">
    <source>
        <dbReference type="EMBL" id="CAF1442463.1"/>
    </source>
</evidence>
<accession>A0A816DR98</accession>
<keyword evidence="5" id="KW-1185">Reference proteome</keyword>
<sequence length="122" mass="14044">MTSYINASSPTGNDHRIKLLASDLIFSGVDNVFVYPSLDIDRLQNALRYTLSFWPILTGRILVNDNDQYFIEFSDNSIPFTYVESDQLEQWSNLPVVVNDMTILQSFIDSVQYKPDIESLLR</sequence>
<dbReference type="EMBL" id="CAJOAX010002089">
    <property type="protein sequence ID" value="CAF3769876.1"/>
    <property type="molecule type" value="Genomic_DNA"/>
</dbReference>
<evidence type="ECO:0000313" key="5">
    <source>
        <dbReference type="Proteomes" id="UP000663870"/>
    </source>
</evidence>
<dbReference type="Proteomes" id="UP000663823">
    <property type="component" value="Unassembled WGS sequence"/>
</dbReference>
<dbReference type="AlphaFoldDB" id="A0A816DR98"/>
<dbReference type="EMBL" id="CAJNOO010004405">
    <property type="protein sequence ID" value="CAF1379959.1"/>
    <property type="molecule type" value="Genomic_DNA"/>
</dbReference>
<dbReference type="Proteomes" id="UP000663882">
    <property type="component" value="Unassembled WGS sequence"/>
</dbReference>
<proteinExistence type="predicted"/>